<dbReference type="InterPro" id="IPR015915">
    <property type="entry name" value="Kelch-typ_b-propeller"/>
</dbReference>
<dbReference type="Gene3D" id="2.120.10.80">
    <property type="entry name" value="Kelch-type beta propeller"/>
    <property type="match status" value="1"/>
</dbReference>
<evidence type="ECO:0000256" key="1">
    <source>
        <dbReference type="SAM" id="MobiDB-lite"/>
    </source>
</evidence>
<dbReference type="OrthoDB" id="1883087at2759"/>
<dbReference type="CDD" id="cd00121">
    <property type="entry name" value="MATH"/>
    <property type="match status" value="2"/>
</dbReference>
<gene>
    <name evidence="3" type="ORF">FOZ60_006360</name>
</gene>
<dbReference type="InterPro" id="IPR008974">
    <property type="entry name" value="TRAF-like"/>
</dbReference>
<feature type="region of interest" description="Disordered" evidence="1">
    <location>
        <begin position="1274"/>
        <end position="1297"/>
    </location>
</feature>
<dbReference type="Proteomes" id="UP000541610">
    <property type="component" value="Unassembled WGS sequence"/>
</dbReference>
<protein>
    <recommendedName>
        <fullName evidence="2">MATH domain-containing protein</fullName>
    </recommendedName>
</protein>
<evidence type="ECO:0000313" key="4">
    <source>
        <dbReference type="Proteomes" id="UP000541610"/>
    </source>
</evidence>
<dbReference type="Gene3D" id="2.60.210.10">
    <property type="entry name" value="Apoptosis, Tumor Necrosis Factor Receptor Associated Protein 2, Chain A"/>
    <property type="match status" value="2"/>
</dbReference>
<feature type="domain" description="MATH" evidence="2">
    <location>
        <begin position="1118"/>
        <end position="1252"/>
    </location>
</feature>
<organism evidence="3 4">
    <name type="scientific">Perkinsus olseni</name>
    <name type="common">Perkinsus atlanticus</name>
    <dbReference type="NCBI Taxonomy" id="32597"/>
    <lineage>
        <taxon>Eukaryota</taxon>
        <taxon>Sar</taxon>
        <taxon>Alveolata</taxon>
        <taxon>Perkinsozoa</taxon>
        <taxon>Perkinsea</taxon>
        <taxon>Perkinsida</taxon>
        <taxon>Perkinsidae</taxon>
        <taxon>Perkinsus</taxon>
    </lineage>
</organism>
<dbReference type="Pfam" id="PF22486">
    <property type="entry name" value="MATH_2"/>
    <property type="match status" value="1"/>
</dbReference>
<dbReference type="PROSITE" id="PS50144">
    <property type="entry name" value="MATH"/>
    <property type="match status" value="1"/>
</dbReference>
<dbReference type="SUPFAM" id="SSF49599">
    <property type="entry name" value="TRAF domain-like"/>
    <property type="match status" value="2"/>
</dbReference>
<dbReference type="PANTHER" id="PTHR13627">
    <property type="entry name" value="FUKUTIN RELATED PROTEIN"/>
    <property type="match status" value="1"/>
</dbReference>
<dbReference type="SUPFAM" id="SSF57414">
    <property type="entry name" value="Hairpin loop containing domain-like"/>
    <property type="match status" value="1"/>
</dbReference>
<proteinExistence type="predicted"/>
<sequence length="1297" mass="144387">MILELIRAQSREIRQACMQSVGSSKNIGRPASASAWALSEEERLWLVLSSLLLDAPALSKALKVLGSTDLIEALEVRQQEYPAPVWTPRVTVPQQCAACDGLRYLAIGVVWARGLSYDGMTPLPNSVSTCPLNGGYRPSDSDNSMQPSDLPGEFDYIPLGARCDVWQDLLNRFTNDLQECASYCLEESLCQSGSYDVRSGRCQLSSQSCESRIVYHESQFNTVALVAARKKMKSWECPAPSKEWCRVSYRATDWSPRGGHSLVVVEGRLLLIGGHGLVNNTFTNSYMSREVGLNGRHGSVVLRDIPLGRLADVWLYNDSVKHWQSLPVEGHIDASSYHQAVSRGDSVEIFGGLADFDRPVSMKCVLEVNSSVVCIANRVLDRVGKRYCHGSIELSSGIVTILSGRSWDGLLLRDVWTRNSEGYWEEEKVKLPFEGCISSATVMDKVAVLAVDSGLFCTAESSLTRWSCSPIPFRPIHTKPTLVSLEEAYWIAVVGLGSVYLADLSASYPKWYKSPTFPQGVRLAAGAAVYEGNLWVTGGVTREGYFDLSTWTIGTQKLVDSAVELSTMYRATSRPSTFVQRLYYTLNEVLPWVPLVAPLVLPLATGKWLECLQIAITIAVIERYIRGQLENATSDSRRIPDTLLRAIHEARVYSALSAGVVTLPTISEPLGASTSADLLCRTPPCSRVGECNKSYRERLGDGISDAAPNLGTLCCSDLLHQILRDVLEVVDSLGVSYMAMYGSLLGAVRDNDHLPHTRDVDLVVDSSDWARIAEELSRRTFAGGRRRYIAAVDRWDSKVLRICADYFGWDPVWFSSDERDDSRDFVSVHLDLYDEGWWAVRDLKLMGCMVPNKTSGSLSSAMIIVLHVDGEREAGRPQPPLWRTALDKAPYLGLVVICIWCVRLNCRATRLADCARDIPIKRMGEPENMSKSAPSDMRERFVIALPRRMSRRSSRAMCDFCRMIAYLSTAAVRRVKYQLYPFMSLAEFRVDPGQSKPLCTSPMTEADCFNFCVRVHLGRSNTRHAFLGVYTSFHQRTASVDLFPLGHKVKVEVELVNHSNPRASIVESYARFVYPSLSWGYDEFVENSQLTKESGWLDKDGKLVFRARAHTVGWGSKPLSPEWHEVRFDGRQEYDPGDEFKSPPTWKGNYKFQVAVLPGGIRSEDGQQYLAAYIHLLGTRGSLGSSNNSVKLKVKLLNHRDEQKTINWTAIHTFDGIGQSWGCPALVLLSEIRNEALGWLNVKGKIVLRASVSPSLDEGPNPLELQFRGERSSITNGSARRAAVDTVESSAKRVKKE</sequence>
<dbReference type="Pfam" id="PF00024">
    <property type="entry name" value="PAN_1"/>
    <property type="match status" value="1"/>
</dbReference>
<comment type="caution">
    <text evidence="3">The sequence shown here is derived from an EMBL/GenBank/DDBJ whole genome shotgun (WGS) entry which is preliminary data.</text>
</comment>
<dbReference type="EMBL" id="JABANP010000257">
    <property type="protein sequence ID" value="KAF4685585.1"/>
    <property type="molecule type" value="Genomic_DNA"/>
</dbReference>
<dbReference type="InterPro" id="IPR003609">
    <property type="entry name" value="Pan_app"/>
</dbReference>
<name>A0A7J6NP29_PEROL</name>
<dbReference type="SUPFAM" id="SSF117281">
    <property type="entry name" value="Kelch motif"/>
    <property type="match status" value="1"/>
</dbReference>
<dbReference type="InterPro" id="IPR052613">
    <property type="entry name" value="LicD_transferase"/>
</dbReference>
<evidence type="ECO:0000313" key="3">
    <source>
        <dbReference type="EMBL" id="KAF4685585.1"/>
    </source>
</evidence>
<accession>A0A7J6NP29</accession>
<reference evidence="3 4" key="1">
    <citation type="submission" date="2020-04" db="EMBL/GenBank/DDBJ databases">
        <title>Perkinsus olseni comparative genomics.</title>
        <authorList>
            <person name="Bogema D.R."/>
        </authorList>
    </citation>
    <scope>NUCLEOTIDE SEQUENCE [LARGE SCALE GENOMIC DNA]</scope>
    <source>
        <strain evidence="3">00978-12</strain>
    </source>
</reference>
<evidence type="ECO:0000259" key="2">
    <source>
        <dbReference type="PROSITE" id="PS50144"/>
    </source>
</evidence>
<dbReference type="InterPro" id="IPR002083">
    <property type="entry name" value="MATH/TRAF_dom"/>
</dbReference>